<dbReference type="InterPro" id="IPR036388">
    <property type="entry name" value="WH-like_DNA-bd_sf"/>
</dbReference>
<evidence type="ECO:0000256" key="2">
    <source>
        <dbReference type="ARBA" id="ARBA00023015"/>
    </source>
</evidence>
<dbReference type="RefSeq" id="WP_189047645.1">
    <property type="nucleotide sequence ID" value="NZ_BMNB01000025.1"/>
</dbReference>
<feature type="domain" description="RNA polymerase sigma factor 70 region 4 type 2" evidence="7">
    <location>
        <begin position="113"/>
        <end position="163"/>
    </location>
</feature>
<comment type="similarity">
    <text evidence="1">Belongs to the sigma-70 factor family. ECF subfamily.</text>
</comment>
<dbReference type="SUPFAM" id="SSF88659">
    <property type="entry name" value="Sigma3 and sigma4 domains of RNA polymerase sigma factors"/>
    <property type="match status" value="1"/>
</dbReference>
<dbReference type="Proteomes" id="UP000608890">
    <property type="component" value="Unassembled WGS sequence"/>
</dbReference>
<evidence type="ECO:0000259" key="7">
    <source>
        <dbReference type="Pfam" id="PF08281"/>
    </source>
</evidence>
<dbReference type="EMBL" id="BMNB01000025">
    <property type="protein sequence ID" value="GGM55563.1"/>
    <property type="molecule type" value="Genomic_DNA"/>
</dbReference>
<dbReference type="CDD" id="cd06171">
    <property type="entry name" value="Sigma70_r4"/>
    <property type="match status" value="1"/>
</dbReference>
<dbReference type="NCBIfam" id="TIGR02937">
    <property type="entry name" value="sigma70-ECF"/>
    <property type="match status" value="1"/>
</dbReference>
<protein>
    <submittedName>
        <fullName evidence="8">Siderophore-interacting protein</fullName>
    </submittedName>
</protein>
<proteinExistence type="inferred from homology"/>
<comment type="caution">
    <text evidence="8">The sequence shown here is derived from an EMBL/GenBank/DDBJ whole genome shotgun (WGS) entry which is preliminary data.</text>
</comment>
<dbReference type="InterPro" id="IPR014284">
    <property type="entry name" value="RNA_pol_sigma-70_dom"/>
</dbReference>
<evidence type="ECO:0000313" key="9">
    <source>
        <dbReference type="Proteomes" id="UP000608890"/>
    </source>
</evidence>
<evidence type="ECO:0000259" key="6">
    <source>
        <dbReference type="Pfam" id="PF04542"/>
    </source>
</evidence>
<reference evidence="8" key="1">
    <citation type="journal article" date="2014" name="Int. J. Syst. Evol. Microbiol.">
        <title>Complete genome sequence of Corynebacterium casei LMG S-19264T (=DSM 44701T), isolated from a smear-ripened cheese.</title>
        <authorList>
            <consortium name="US DOE Joint Genome Institute (JGI-PGF)"/>
            <person name="Walter F."/>
            <person name="Albersmeier A."/>
            <person name="Kalinowski J."/>
            <person name="Ruckert C."/>
        </authorList>
    </citation>
    <scope>NUCLEOTIDE SEQUENCE</scope>
    <source>
        <strain evidence="8">CGMCC 4.7312</strain>
    </source>
</reference>
<reference evidence="8" key="2">
    <citation type="submission" date="2020-09" db="EMBL/GenBank/DDBJ databases">
        <authorList>
            <person name="Sun Q."/>
            <person name="Zhou Y."/>
        </authorList>
    </citation>
    <scope>NUCLEOTIDE SEQUENCE</scope>
    <source>
        <strain evidence="8">CGMCC 4.7312</strain>
    </source>
</reference>
<keyword evidence="4" id="KW-0238">DNA-binding</keyword>
<dbReference type="PANTHER" id="PTHR43133">
    <property type="entry name" value="RNA POLYMERASE ECF-TYPE SIGMA FACTO"/>
    <property type="match status" value="1"/>
</dbReference>
<dbReference type="InterPro" id="IPR007627">
    <property type="entry name" value="RNA_pol_sigma70_r2"/>
</dbReference>
<dbReference type="InterPro" id="IPR013249">
    <property type="entry name" value="RNA_pol_sigma70_r4_t2"/>
</dbReference>
<name>A0A917U4Z0_9ACTN</name>
<evidence type="ECO:0000256" key="4">
    <source>
        <dbReference type="ARBA" id="ARBA00023125"/>
    </source>
</evidence>
<feature type="domain" description="RNA polymerase sigma-70 region 2" evidence="6">
    <location>
        <begin position="20"/>
        <end position="83"/>
    </location>
</feature>
<dbReference type="Gene3D" id="1.10.10.10">
    <property type="entry name" value="Winged helix-like DNA-binding domain superfamily/Winged helix DNA-binding domain"/>
    <property type="match status" value="1"/>
</dbReference>
<organism evidence="8 9">
    <name type="scientific">Micromonospora sonchi</name>
    <dbReference type="NCBI Taxonomy" id="1763543"/>
    <lineage>
        <taxon>Bacteria</taxon>
        <taxon>Bacillati</taxon>
        <taxon>Actinomycetota</taxon>
        <taxon>Actinomycetes</taxon>
        <taxon>Micromonosporales</taxon>
        <taxon>Micromonosporaceae</taxon>
        <taxon>Micromonospora</taxon>
    </lineage>
</organism>
<dbReference type="InterPro" id="IPR039425">
    <property type="entry name" value="RNA_pol_sigma-70-like"/>
</dbReference>
<gene>
    <name evidence="8" type="ORF">GCM10011608_45550</name>
</gene>
<dbReference type="Gene3D" id="1.10.1740.10">
    <property type="match status" value="1"/>
</dbReference>
<dbReference type="Pfam" id="PF04542">
    <property type="entry name" value="Sigma70_r2"/>
    <property type="match status" value="1"/>
</dbReference>
<keyword evidence="3" id="KW-0731">Sigma factor</keyword>
<dbReference type="PANTHER" id="PTHR43133:SF8">
    <property type="entry name" value="RNA POLYMERASE SIGMA FACTOR HI_1459-RELATED"/>
    <property type="match status" value="1"/>
</dbReference>
<accession>A0A917U4Z0</accession>
<dbReference type="GO" id="GO:0006352">
    <property type="term" value="P:DNA-templated transcription initiation"/>
    <property type="evidence" value="ECO:0007669"/>
    <property type="project" value="InterPro"/>
</dbReference>
<evidence type="ECO:0000256" key="3">
    <source>
        <dbReference type="ARBA" id="ARBA00023082"/>
    </source>
</evidence>
<sequence length="185" mass="20576">MAKEKEPVTHAEPDERFTVLYHTHHPRVYAYAVSRAGRKLADDVVGDTFLVAWRKLDDVPAVPLPWLLGVARNVIRERFRDDVRQASLAAELRAWVVEADGDVADGVVERATMLAALAGLGEDDREALTLTAWQGLSAKAAARVVGCSTATFFVRLHRARRRLEQAMSDAAAVDRHRPVRTVEQE</sequence>
<dbReference type="GO" id="GO:0003677">
    <property type="term" value="F:DNA binding"/>
    <property type="evidence" value="ECO:0007669"/>
    <property type="project" value="UniProtKB-KW"/>
</dbReference>
<evidence type="ECO:0000256" key="1">
    <source>
        <dbReference type="ARBA" id="ARBA00010641"/>
    </source>
</evidence>
<evidence type="ECO:0000256" key="5">
    <source>
        <dbReference type="ARBA" id="ARBA00023163"/>
    </source>
</evidence>
<dbReference type="InterPro" id="IPR013324">
    <property type="entry name" value="RNA_pol_sigma_r3/r4-like"/>
</dbReference>
<evidence type="ECO:0000313" key="8">
    <source>
        <dbReference type="EMBL" id="GGM55563.1"/>
    </source>
</evidence>
<dbReference type="GO" id="GO:0016987">
    <property type="term" value="F:sigma factor activity"/>
    <property type="evidence" value="ECO:0007669"/>
    <property type="project" value="UniProtKB-KW"/>
</dbReference>
<dbReference type="InterPro" id="IPR013325">
    <property type="entry name" value="RNA_pol_sigma_r2"/>
</dbReference>
<dbReference type="SUPFAM" id="SSF88946">
    <property type="entry name" value="Sigma2 domain of RNA polymerase sigma factors"/>
    <property type="match status" value="1"/>
</dbReference>
<keyword evidence="5" id="KW-0804">Transcription</keyword>
<dbReference type="Pfam" id="PF08281">
    <property type="entry name" value="Sigma70_r4_2"/>
    <property type="match status" value="1"/>
</dbReference>
<keyword evidence="2" id="KW-0805">Transcription regulation</keyword>
<keyword evidence="9" id="KW-1185">Reference proteome</keyword>
<dbReference type="AlphaFoldDB" id="A0A917U4Z0"/>